<feature type="region of interest" description="Disordered" evidence="1">
    <location>
        <begin position="228"/>
        <end position="247"/>
    </location>
</feature>
<proteinExistence type="predicted"/>
<feature type="region of interest" description="Disordered" evidence="1">
    <location>
        <begin position="1"/>
        <end position="36"/>
    </location>
</feature>
<accession>A0ABX6BRB7</accession>
<feature type="compositionally biased region" description="Basic residues" evidence="1">
    <location>
        <begin position="75"/>
        <end position="105"/>
    </location>
</feature>
<feature type="domain" description="N-acetyltransferase" evidence="2">
    <location>
        <begin position="259"/>
        <end position="418"/>
    </location>
</feature>
<dbReference type="Pfam" id="PF00583">
    <property type="entry name" value="Acetyltransf_1"/>
    <property type="match status" value="1"/>
</dbReference>
<reference evidence="3 4" key="1">
    <citation type="submission" date="2017-09" db="EMBL/GenBank/DDBJ databases">
        <authorList>
            <person name="Lee N."/>
            <person name="Cho B.-K."/>
        </authorList>
    </citation>
    <scope>NUCLEOTIDE SEQUENCE [LARGE SCALE GENOMIC DNA]</scope>
    <source>
        <strain evidence="3 4">ATCC 19740</strain>
    </source>
</reference>
<evidence type="ECO:0000259" key="2">
    <source>
        <dbReference type="PROSITE" id="PS51186"/>
    </source>
</evidence>
<feature type="compositionally biased region" description="Low complexity" evidence="1">
    <location>
        <begin position="134"/>
        <end position="154"/>
    </location>
</feature>
<protein>
    <submittedName>
        <fullName evidence="3">N-acetyltransferase</fullName>
    </submittedName>
</protein>
<keyword evidence="4" id="KW-1185">Reference proteome</keyword>
<dbReference type="InterPro" id="IPR000182">
    <property type="entry name" value="GNAT_dom"/>
</dbReference>
<dbReference type="EMBL" id="CP023693">
    <property type="protein sequence ID" value="QEV36795.1"/>
    <property type="molecule type" value="Genomic_DNA"/>
</dbReference>
<dbReference type="SUPFAM" id="SSF55729">
    <property type="entry name" value="Acyl-CoA N-acyltransferases (Nat)"/>
    <property type="match status" value="1"/>
</dbReference>
<feature type="compositionally biased region" description="Basic residues" evidence="1">
    <location>
        <begin position="1"/>
        <end position="21"/>
    </location>
</feature>
<feature type="compositionally biased region" description="Basic and acidic residues" evidence="1">
    <location>
        <begin position="106"/>
        <end position="120"/>
    </location>
</feature>
<evidence type="ECO:0000256" key="1">
    <source>
        <dbReference type="SAM" id="MobiDB-lite"/>
    </source>
</evidence>
<feature type="compositionally biased region" description="Low complexity" evidence="1">
    <location>
        <begin position="191"/>
        <end position="203"/>
    </location>
</feature>
<feature type="region of interest" description="Disordered" evidence="1">
    <location>
        <begin position="58"/>
        <end position="223"/>
    </location>
</feature>
<sequence>MGPVRRRGGPPRPHVRRRPAQGRHDGRGDLRDPSDLRHRAAERLLLLHARHRGPARLDDQRLLPRVHRGQDPARLARHHGAARRRQQHQGRPRAPRARRGRRPRRHGLEHDHARDQDRGGRGALRGAPHEDQLPLRLVLRGGLRLHGPGPRLRPVAADAGRPRRSGADQPAGPGRRGLTFRARGPGGGDAPGRAADPSGTRTPPWRHRTPRTHTPAPRRPPRRRAVRAAVSGVPAGCPPSGTPTGRRMRYEWPRELSEKDMREMIELMDAVAVKEQTLGFYEPVGQEKGLPLMRAFDADLRKGAIDVLAVRDEEDDRIVGMVTLARAPLPARRHIVDMRRCVIAPDRRGQFLLEGWSEALHKARSMGCEVITLEVRSDGPVGLWERLGFREYGRLPDYARLDGREAVTGHYLYARIADVLAHFEATGTWLHEPQQESAALAG</sequence>
<evidence type="ECO:0000313" key="4">
    <source>
        <dbReference type="Proteomes" id="UP000326029"/>
    </source>
</evidence>
<dbReference type="PROSITE" id="PS51186">
    <property type="entry name" value="GNAT"/>
    <property type="match status" value="1"/>
</dbReference>
<dbReference type="InterPro" id="IPR016181">
    <property type="entry name" value="Acyl_CoA_acyltransferase"/>
</dbReference>
<name>A0ABX6BRB7_9ACTN</name>
<organism evidence="3 4">
    <name type="scientific">Streptomyces cinereoruber</name>
    <dbReference type="NCBI Taxonomy" id="67260"/>
    <lineage>
        <taxon>Bacteria</taxon>
        <taxon>Bacillati</taxon>
        <taxon>Actinomycetota</taxon>
        <taxon>Actinomycetes</taxon>
        <taxon>Kitasatosporales</taxon>
        <taxon>Streptomycetaceae</taxon>
        <taxon>Streptomyces</taxon>
    </lineage>
</organism>
<dbReference type="Gene3D" id="3.40.630.30">
    <property type="match status" value="1"/>
</dbReference>
<dbReference type="Proteomes" id="UP000326029">
    <property type="component" value="Chromosome"/>
</dbReference>
<dbReference type="CDD" id="cd04301">
    <property type="entry name" value="NAT_SF"/>
    <property type="match status" value="1"/>
</dbReference>
<gene>
    <name evidence="3" type="ORF">CP977_12295</name>
</gene>
<feature type="compositionally biased region" description="Basic and acidic residues" evidence="1">
    <location>
        <begin position="22"/>
        <end position="36"/>
    </location>
</feature>
<evidence type="ECO:0000313" key="3">
    <source>
        <dbReference type="EMBL" id="QEV36795.1"/>
    </source>
</evidence>